<reference evidence="1" key="1">
    <citation type="journal article" date="2021" name="New Phytol.">
        <title>Evolutionary innovations through gain and loss of genes in the ectomycorrhizal Boletales.</title>
        <authorList>
            <person name="Wu G."/>
            <person name="Miyauchi S."/>
            <person name="Morin E."/>
            <person name="Kuo A."/>
            <person name="Drula E."/>
            <person name="Varga T."/>
            <person name="Kohler A."/>
            <person name="Feng B."/>
            <person name="Cao Y."/>
            <person name="Lipzen A."/>
            <person name="Daum C."/>
            <person name="Hundley H."/>
            <person name="Pangilinan J."/>
            <person name="Johnson J."/>
            <person name="Barry K."/>
            <person name="LaButti K."/>
            <person name="Ng V."/>
            <person name="Ahrendt S."/>
            <person name="Min B."/>
            <person name="Choi I.G."/>
            <person name="Park H."/>
            <person name="Plett J.M."/>
            <person name="Magnuson J."/>
            <person name="Spatafora J.W."/>
            <person name="Nagy L.G."/>
            <person name="Henrissat B."/>
            <person name="Grigoriev I.V."/>
            <person name="Yang Z.L."/>
            <person name="Xu J."/>
            <person name="Martin F.M."/>
        </authorList>
    </citation>
    <scope>NUCLEOTIDE SEQUENCE</scope>
    <source>
        <strain evidence="1">ATCC 28755</strain>
    </source>
</reference>
<accession>A0ACB7ZVQ1</accession>
<evidence type="ECO:0000313" key="2">
    <source>
        <dbReference type="Proteomes" id="UP000790377"/>
    </source>
</evidence>
<protein>
    <submittedName>
        <fullName evidence="1">Uncharacterized protein</fullName>
    </submittedName>
</protein>
<dbReference type="EMBL" id="MU268375">
    <property type="protein sequence ID" value="KAH7904742.1"/>
    <property type="molecule type" value="Genomic_DNA"/>
</dbReference>
<keyword evidence="2" id="KW-1185">Reference proteome</keyword>
<evidence type="ECO:0000313" key="1">
    <source>
        <dbReference type="EMBL" id="KAH7904742.1"/>
    </source>
</evidence>
<sequence>MPCVCLSSRNLLKKALTESLSAGRQPCLRCSEIVFCSTCASTLSLRKSRQKSSSLPWLSVILCVECKGIPSYQGTFLLLVAFDLSFQRIPDCFTWIQAARVLPLRWYRKIHLVAISPTLLTLCFCDIRYTVIRQRIRRTRDRRGVLVSMRDVIRRNMCACRCELLIDYSPKAREFQGSEPEPRKYQSLCTRRYGKREYE</sequence>
<organism evidence="1 2">
    <name type="scientific">Hygrophoropsis aurantiaca</name>
    <dbReference type="NCBI Taxonomy" id="72124"/>
    <lineage>
        <taxon>Eukaryota</taxon>
        <taxon>Fungi</taxon>
        <taxon>Dikarya</taxon>
        <taxon>Basidiomycota</taxon>
        <taxon>Agaricomycotina</taxon>
        <taxon>Agaricomycetes</taxon>
        <taxon>Agaricomycetidae</taxon>
        <taxon>Boletales</taxon>
        <taxon>Coniophorineae</taxon>
        <taxon>Hygrophoropsidaceae</taxon>
        <taxon>Hygrophoropsis</taxon>
    </lineage>
</organism>
<gene>
    <name evidence="1" type="ORF">BJ138DRAFT_1166025</name>
</gene>
<comment type="caution">
    <text evidence="1">The sequence shown here is derived from an EMBL/GenBank/DDBJ whole genome shotgun (WGS) entry which is preliminary data.</text>
</comment>
<dbReference type="Proteomes" id="UP000790377">
    <property type="component" value="Unassembled WGS sequence"/>
</dbReference>
<proteinExistence type="predicted"/>
<name>A0ACB7ZVQ1_9AGAM</name>